<gene>
    <name evidence="1" type="ORF">SAMN03003324_00636</name>
</gene>
<proteinExistence type="predicted"/>
<reference evidence="1 2" key="1">
    <citation type="submission" date="2016-10" db="EMBL/GenBank/DDBJ databases">
        <authorList>
            <person name="de Groot N.N."/>
        </authorList>
    </citation>
    <scope>NUCLEOTIDE SEQUENCE [LARGE SCALE GENOMIC DNA]</scope>
    <source>
        <strain evidence="1 2">ATCC 51969</strain>
    </source>
</reference>
<dbReference type="AlphaFoldDB" id="A0A1I2AXA4"/>
<sequence length="86" mass="10056">MPHTGHRNKSPFDVQYFLQQTYMEKPQIKMGYGFTADFQPPAVEAKTIIHFNYVTLFKSFLIKKALLRTPTTNSLRLTMPPYRTSQ</sequence>
<name>A0A1I2AXA4_9SPHI</name>
<evidence type="ECO:0000313" key="2">
    <source>
        <dbReference type="Proteomes" id="UP000183129"/>
    </source>
</evidence>
<organism evidence="1 2">
    <name type="scientific">Pedobacter antarcticus</name>
    <dbReference type="NCBI Taxonomy" id="34086"/>
    <lineage>
        <taxon>Bacteria</taxon>
        <taxon>Pseudomonadati</taxon>
        <taxon>Bacteroidota</taxon>
        <taxon>Sphingobacteriia</taxon>
        <taxon>Sphingobacteriales</taxon>
        <taxon>Sphingobacteriaceae</taxon>
        <taxon>Pedobacter</taxon>
    </lineage>
</organism>
<accession>A0A1I2AXA4</accession>
<dbReference type="EMBL" id="FONS01000001">
    <property type="protein sequence ID" value="SFE48389.1"/>
    <property type="molecule type" value="Genomic_DNA"/>
</dbReference>
<evidence type="ECO:0000313" key="1">
    <source>
        <dbReference type="EMBL" id="SFE48389.1"/>
    </source>
</evidence>
<protein>
    <submittedName>
        <fullName evidence="1">Uncharacterized protein</fullName>
    </submittedName>
</protein>
<dbReference type="Proteomes" id="UP000183129">
    <property type="component" value="Unassembled WGS sequence"/>
</dbReference>